<dbReference type="KEGG" id="dwd:DSCW_59050"/>
<dbReference type="Gene3D" id="1.20.140.10">
    <property type="entry name" value="Butyryl-CoA Dehydrogenase, subunit A, domain 3"/>
    <property type="match status" value="1"/>
</dbReference>
<dbReference type="RefSeq" id="WP_155307118.1">
    <property type="nucleotide sequence ID" value="NZ_AP021875.1"/>
</dbReference>
<dbReference type="AlphaFoldDB" id="A0A5K7ZBL0"/>
<dbReference type="PANTHER" id="PTHR36117">
    <property type="entry name" value="4-HYDROXYPHENYLACETATE 3-MONOOXYGENASE-RELATED"/>
    <property type="match status" value="1"/>
</dbReference>
<dbReference type="InterPro" id="IPR004925">
    <property type="entry name" value="HpaB/PvcC/4-BUDH"/>
</dbReference>
<dbReference type="SUPFAM" id="SSF47203">
    <property type="entry name" value="Acyl-CoA dehydrogenase C-terminal domain-like"/>
    <property type="match status" value="1"/>
</dbReference>
<dbReference type="InterPro" id="IPR036250">
    <property type="entry name" value="AcylCo_DH-like_C"/>
</dbReference>
<gene>
    <name evidence="7" type="ORF">DSCW_59050</name>
</gene>
<evidence type="ECO:0000259" key="5">
    <source>
        <dbReference type="Pfam" id="PF03241"/>
    </source>
</evidence>
<dbReference type="Gene3D" id="1.10.3140.10">
    <property type="entry name" value="4-hydroxybutyryl-coa dehydratase, domain 1"/>
    <property type="match status" value="1"/>
</dbReference>
<evidence type="ECO:0000259" key="6">
    <source>
        <dbReference type="Pfam" id="PF11794"/>
    </source>
</evidence>
<organism evidence="7 8">
    <name type="scientific">Desulfosarcina widdelii</name>
    <dbReference type="NCBI Taxonomy" id="947919"/>
    <lineage>
        <taxon>Bacteria</taxon>
        <taxon>Pseudomonadati</taxon>
        <taxon>Thermodesulfobacteriota</taxon>
        <taxon>Desulfobacteria</taxon>
        <taxon>Desulfobacterales</taxon>
        <taxon>Desulfosarcinaceae</taxon>
        <taxon>Desulfosarcina</taxon>
    </lineage>
</organism>
<feature type="binding site" evidence="4">
    <location>
        <position position="188"/>
    </location>
    <ligand>
        <name>FAD</name>
        <dbReference type="ChEBI" id="CHEBI:57692"/>
    </ligand>
</feature>
<evidence type="ECO:0000256" key="3">
    <source>
        <dbReference type="ARBA" id="ARBA00023002"/>
    </source>
</evidence>
<dbReference type="InterPro" id="IPR046373">
    <property type="entry name" value="Acyl-CoA_Oxase/DH_mid-dom_sf"/>
</dbReference>
<dbReference type="PIRSF" id="PIRSF000331">
    <property type="entry name" value="HpaA_HpaB"/>
    <property type="match status" value="1"/>
</dbReference>
<dbReference type="InterPro" id="IPR024719">
    <property type="entry name" value="HpaB/PvcC/4-BUDH_C"/>
</dbReference>
<dbReference type="Gene3D" id="2.40.110.10">
    <property type="entry name" value="Butyryl-CoA Dehydrogenase, subunit A, domain 2"/>
    <property type="match status" value="1"/>
</dbReference>
<dbReference type="InterPro" id="IPR009100">
    <property type="entry name" value="AcylCoA_DH/oxidase_NM_dom_sf"/>
</dbReference>
<dbReference type="OrthoDB" id="7233724at2"/>
<reference evidence="7 8" key="1">
    <citation type="submission" date="2019-11" db="EMBL/GenBank/DDBJ databases">
        <title>Comparative genomics of hydrocarbon-degrading Desulfosarcina strains.</title>
        <authorList>
            <person name="Watanabe M."/>
            <person name="Kojima H."/>
            <person name="Fukui M."/>
        </authorList>
    </citation>
    <scope>NUCLEOTIDE SEQUENCE [LARGE SCALE GENOMIC DNA]</scope>
    <source>
        <strain evidence="7 8">PP31</strain>
    </source>
</reference>
<dbReference type="SUPFAM" id="SSF56645">
    <property type="entry name" value="Acyl-CoA dehydrogenase NM domain-like"/>
    <property type="match status" value="1"/>
</dbReference>
<accession>A0A5K7ZBL0</accession>
<proteinExistence type="predicted"/>
<keyword evidence="8" id="KW-1185">Reference proteome</keyword>
<feature type="domain" description="HpaB/PvcC/4-BUDH N-terminal" evidence="6">
    <location>
        <begin position="4"/>
        <end position="268"/>
    </location>
</feature>
<evidence type="ECO:0000313" key="8">
    <source>
        <dbReference type="Proteomes" id="UP000427769"/>
    </source>
</evidence>
<dbReference type="PANTHER" id="PTHR36117:SF3">
    <property type="entry name" value="4-HYDROXYPHENYLACETATE 3-MONOOXYGENASE-RELATED"/>
    <property type="match status" value="1"/>
</dbReference>
<dbReference type="Pfam" id="PF11794">
    <property type="entry name" value="HpaB_N"/>
    <property type="match status" value="1"/>
</dbReference>
<keyword evidence="1" id="KW-0285">Flavoprotein</keyword>
<dbReference type="GO" id="GO:0016627">
    <property type="term" value="F:oxidoreductase activity, acting on the CH-CH group of donors"/>
    <property type="evidence" value="ECO:0007669"/>
    <property type="project" value="InterPro"/>
</dbReference>
<dbReference type="InterPro" id="IPR024674">
    <property type="entry name" value="HpaB/PvcC/4-BUDH_N"/>
</dbReference>
<protein>
    <submittedName>
        <fullName evidence="7">4-hydroxyphenylacetate 3-hydroxylase</fullName>
    </submittedName>
</protein>
<dbReference type="Pfam" id="PF03241">
    <property type="entry name" value="HpaB"/>
    <property type="match status" value="1"/>
</dbReference>
<evidence type="ECO:0000256" key="4">
    <source>
        <dbReference type="PIRSR" id="PIRSR000331-2"/>
    </source>
</evidence>
<evidence type="ECO:0000256" key="1">
    <source>
        <dbReference type="ARBA" id="ARBA00022630"/>
    </source>
</evidence>
<evidence type="ECO:0000313" key="7">
    <source>
        <dbReference type="EMBL" id="BBO78488.1"/>
    </source>
</evidence>
<dbReference type="EMBL" id="AP021875">
    <property type="protein sequence ID" value="BBO78488.1"/>
    <property type="molecule type" value="Genomic_DNA"/>
</dbReference>
<sequence>MLRTKEQYHDDLFAMRSNIYIGGECVGRDDPRLRPGISVLDITFDLARDPEWKGVATAISPVTGEEINRWAHLPQNPHDLIQKQKLIRLGARRAGGCIQRCMGHDAINALAICTREMDDANGTEYHRRFTDYLKVYHQKDLDGCCAQTDSKGDRMKRPSEQQDPDAYLHIVEERKDGIVVSGFKMSITQAPYADEIIALPTRALGEEDRNFAVAFAVPADVEGLKLITRPVWLREKDNPKAGPFCRYGVSDCIVFFDNVFVPRERVFMCGEWQFGRRLALLFADSHRHSYSGCKPAVSDILCGAAALAAEANNIEKASHIKEKLSEFAGAAELAYAAGIAAAVFGEKTASGVFFPNEIYANVGRRLTGETIYHEYNLLTEIAGGIAVTMPFNEDFDKGENKEALERFILRNPKLSPETSCKIWQFVENVGASSMASWYKIAGVHGGGSPIMETIALNIGYNFEDKKRLARYLAGIDESLDDSSMRDSKPDFTGIA</sequence>
<dbReference type="Proteomes" id="UP000427769">
    <property type="component" value="Chromosome"/>
</dbReference>
<evidence type="ECO:0000256" key="2">
    <source>
        <dbReference type="ARBA" id="ARBA00022827"/>
    </source>
</evidence>
<keyword evidence="3" id="KW-0560">Oxidoreductase</keyword>
<name>A0A5K7ZBL0_9BACT</name>
<keyword evidence="2 4" id="KW-0274">FAD</keyword>
<feature type="domain" description="HpaB/PvcC/4-BUDH C-terminal" evidence="5">
    <location>
        <begin position="278"/>
        <end position="474"/>
    </location>
</feature>